<dbReference type="STRING" id="292800.A4U99_17840"/>
<reference evidence="6 7" key="1">
    <citation type="submission" date="2011-08" db="EMBL/GenBank/DDBJ databases">
        <authorList>
            <person name="Weinstock G."/>
            <person name="Sodergren E."/>
            <person name="Clifton S."/>
            <person name="Fulton L."/>
            <person name="Fulton B."/>
            <person name="Courtney L."/>
            <person name="Fronick C."/>
            <person name="Harrison M."/>
            <person name="Strong C."/>
            <person name="Farmer C."/>
            <person name="Delahaunty K."/>
            <person name="Markovic C."/>
            <person name="Hall O."/>
            <person name="Minx P."/>
            <person name="Tomlinson C."/>
            <person name="Mitreva M."/>
            <person name="Hou S."/>
            <person name="Chen J."/>
            <person name="Wollam A."/>
            <person name="Pepin K.H."/>
            <person name="Johnson M."/>
            <person name="Bhonagiri V."/>
            <person name="Zhang X."/>
            <person name="Suruliraj S."/>
            <person name="Warren W."/>
            <person name="Chinwalla A."/>
            <person name="Mardis E.R."/>
            <person name="Wilson R.K."/>
        </authorList>
    </citation>
    <scope>NUCLEOTIDE SEQUENCE [LARGE SCALE GENOMIC DNA]</scope>
    <source>
        <strain evidence="6 7">ATCC 29863</strain>
    </source>
</reference>
<dbReference type="NCBIfam" id="TIGR01182">
    <property type="entry name" value="eda"/>
    <property type="match status" value="1"/>
</dbReference>
<sequence>MRKEVFPMKKEQVLAKLRSCGLVAVVRAKDADDAMRIAEACIEGGCAGIELTYTTPGVNAIIEKMAREYDGTDFVIGAGTVMDPETARMAILSGAQYVVSPYFNGDTVRLCNRYRVACMPGAMSIAEVVAGMEAGADIIKVFPGELFGPKILKSIHGPIPQAELMPTGGVSLDNVAEWIAAGAVAVGAGGSLTAGAKTGDYGKITETARQFVEKIRAARGQ</sequence>
<dbReference type="Pfam" id="PF01081">
    <property type="entry name" value="Aldolase"/>
    <property type="match status" value="1"/>
</dbReference>
<dbReference type="Gene3D" id="3.20.20.70">
    <property type="entry name" value="Aldolase class I"/>
    <property type="match status" value="1"/>
</dbReference>
<dbReference type="Proteomes" id="UP000004459">
    <property type="component" value="Unassembled WGS sequence"/>
</dbReference>
<keyword evidence="4" id="KW-0456">Lyase</keyword>
<evidence type="ECO:0000256" key="5">
    <source>
        <dbReference type="ARBA" id="ARBA00023277"/>
    </source>
</evidence>
<keyword evidence="5" id="KW-0119">Carbohydrate metabolism</keyword>
<accession>G9YVF9</accession>
<dbReference type="EMBL" id="AGCK01000287">
    <property type="protein sequence ID" value="EHM40453.1"/>
    <property type="molecule type" value="Genomic_DNA"/>
</dbReference>
<evidence type="ECO:0000256" key="4">
    <source>
        <dbReference type="ARBA" id="ARBA00023239"/>
    </source>
</evidence>
<dbReference type="SUPFAM" id="SSF51569">
    <property type="entry name" value="Aldolase"/>
    <property type="match status" value="1"/>
</dbReference>
<comment type="similarity">
    <text evidence="2">Belongs to the KHG/KDPG aldolase family.</text>
</comment>
<comment type="caution">
    <text evidence="6">The sequence shown here is derived from an EMBL/GenBank/DDBJ whole genome shotgun (WGS) entry which is preliminary data.</text>
</comment>
<name>G9YVF9_FLAPL</name>
<dbReference type="PANTHER" id="PTHR30246">
    <property type="entry name" value="2-KETO-3-DEOXY-6-PHOSPHOGLUCONATE ALDOLASE"/>
    <property type="match status" value="1"/>
</dbReference>
<dbReference type="InterPro" id="IPR013785">
    <property type="entry name" value="Aldolase_TIM"/>
</dbReference>
<evidence type="ECO:0000256" key="3">
    <source>
        <dbReference type="ARBA" id="ARBA00011233"/>
    </source>
</evidence>
<dbReference type="CDD" id="cd00452">
    <property type="entry name" value="KDPG_aldolase"/>
    <property type="match status" value="1"/>
</dbReference>
<dbReference type="HOGENOM" id="CLU_077795_2_0_9"/>
<evidence type="ECO:0000313" key="6">
    <source>
        <dbReference type="EMBL" id="EHM40453.1"/>
    </source>
</evidence>
<dbReference type="GO" id="GO:0016829">
    <property type="term" value="F:lyase activity"/>
    <property type="evidence" value="ECO:0007669"/>
    <property type="project" value="UniProtKB-KW"/>
</dbReference>
<comment type="subunit">
    <text evidence="3">Homotrimer.</text>
</comment>
<comment type="pathway">
    <text evidence="1">Carbohydrate acid metabolism.</text>
</comment>
<dbReference type="PATRIC" id="fig|411475.3.peg.3040"/>
<evidence type="ECO:0000256" key="1">
    <source>
        <dbReference type="ARBA" id="ARBA00004761"/>
    </source>
</evidence>
<protein>
    <submittedName>
        <fullName evidence="6">2-dehydro-3-deoxyphosphogluconate aldolase/4-hydroxy-2-oxoglutarate aldolase</fullName>
    </submittedName>
</protein>
<dbReference type="InterPro" id="IPR000887">
    <property type="entry name" value="Aldlse_KDPG_KHG"/>
</dbReference>
<proteinExistence type="inferred from homology"/>
<gene>
    <name evidence="6" type="ORF">HMPREF0372_03524</name>
</gene>
<dbReference type="NCBIfam" id="NF005119">
    <property type="entry name" value="PRK06552.1"/>
    <property type="match status" value="1"/>
</dbReference>
<dbReference type="AlphaFoldDB" id="G9YVF9"/>
<evidence type="ECO:0000313" key="7">
    <source>
        <dbReference type="Proteomes" id="UP000004459"/>
    </source>
</evidence>
<evidence type="ECO:0000256" key="2">
    <source>
        <dbReference type="ARBA" id="ARBA00006906"/>
    </source>
</evidence>
<organism evidence="6 7">
    <name type="scientific">Flavonifractor plautii ATCC 29863</name>
    <dbReference type="NCBI Taxonomy" id="411475"/>
    <lineage>
        <taxon>Bacteria</taxon>
        <taxon>Bacillati</taxon>
        <taxon>Bacillota</taxon>
        <taxon>Clostridia</taxon>
        <taxon>Eubacteriales</taxon>
        <taxon>Oscillospiraceae</taxon>
        <taxon>Flavonifractor</taxon>
    </lineage>
</organism>
<dbReference type="PANTHER" id="PTHR30246:SF1">
    <property type="entry name" value="2-DEHYDRO-3-DEOXY-6-PHOSPHOGALACTONATE ALDOLASE-RELATED"/>
    <property type="match status" value="1"/>
</dbReference>